<evidence type="ECO:0000259" key="1">
    <source>
        <dbReference type="Pfam" id="PF14028"/>
    </source>
</evidence>
<accession>A0ABP6G3J7</accession>
<dbReference type="Proteomes" id="UP001500886">
    <property type="component" value="Unassembled WGS sequence"/>
</dbReference>
<sequence length="319" mass="34132">MSVVSSEQRPAPGWLSWHVHVAADPTGTDHLAPLIAGPLAELIAAQRAAGRVRNWFFIRYWEGGPHLRLRILPAAADDAGPLDAAVHAAFRDVPTAGHDPAVYLDGVRDLARASLRADPTVDPHLAGLVREPGVHRAVYTPETDRYGTGERLALSEAAFAASSDLAVHSAGQSPSAVQLRLLGIETICKAAHRARPHDVDGWLQRYAAYWRTWAGPGPTAVFPADRLATEAVQWATVLRERAGVTADRLIRRGGPLAAWDTALAAVLDGVADGPEAAARRESLCISHSHMTLNRLGLLVHDEFALIETARCLLPVPAGA</sequence>
<dbReference type="EMBL" id="BAAASL010000004">
    <property type="protein sequence ID" value="GAA2711404.1"/>
    <property type="molecule type" value="Genomic_DNA"/>
</dbReference>
<dbReference type="RefSeq" id="WP_344433822.1">
    <property type="nucleotide sequence ID" value="NZ_BAAASL010000004.1"/>
</dbReference>
<organism evidence="2 3">
    <name type="scientific">Streptomyces luteosporeus</name>
    <dbReference type="NCBI Taxonomy" id="173856"/>
    <lineage>
        <taxon>Bacteria</taxon>
        <taxon>Bacillati</taxon>
        <taxon>Actinomycetota</taxon>
        <taxon>Actinomycetes</taxon>
        <taxon>Kitasatosporales</taxon>
        <taxon>Streptomycetaceae</taxon>
        <taxon>Streptomyces</taxon>
    </lineage>
</organism>
<dbReference type="Pfam" id="PF14028">
    <property type="entry name" value="Lant_dehydr_C"/>
    <property type="match status" value="1"/>
</dbReference>
<dbReference type="NCBIfam" id="TIGR03891">
    <property type="entry name" value="thiopep_ocin"/>
    <property type="match status" value="1"/>
</dbReference>
<dbReference type="InterPro" id="IPR023809">
    <property type="entry name" value="Thiopep_bacteriocin_synth_dom"/>
</dbReference>
<keyword evidence="3" id="KW-1185">Reference proteome</keyword>
<name>A0ABP6G3J7_9ACTN</name>
<protein>
    <recommendedName>
        <fullName evidence="1">Thiopeptide-type bacteriocin biosynthesis domain-containing protein</fullName>
    </recommendedName>
</protein>
<feature type="domain" description="Thiopeptide-type bacteriocin biosynthesis" evidence="1">
    <location>
        <begin position="14"/>
        <end position="309"/>
    </location>
</feature>
<gene>
    <name evidence="2" type="ORF">GCM10010315_13210</name>
</gene>
<proteinExistence type="predicted"/>
<evidence type="ECO:0000313" key="2">
    <source>
        <dbReference type="EMBL" id="GAA2711404.1"/>
    </source>
</evidence>
<reference evidence="3" key="1">
    <citation type="journal article" date="2019" name="Int. J. Syst. Evol. Microbiol.">
        <title>The Global Catalogue of Microorganisms (GCM) 10K type strain sequencing project: providing services to taxonomists for standard genome sequencing and annotation.</title>
        <authorList>
            <consortium name="The Broad Institute Genomics Platform"/>
            <consortium name="The Broad Institute Genome Sequencing Center for Infectious Disease"/>
            <person name="Wu L."/>
            <person name="Ma J."/>
        </authorList>
    </citation>
    <scope>NUCLEOTIDE SEQUENCE [LARGE SCALE GENOMIC DNA]</scope>
    <source>
        <strain evidence="3">JCM 4542</strain>
    </source>
</reference>
<evidence type="ECO:0000313" key="3">
    <source>
        <dbReference type="Proteomes" id="UP001500886"/>
    </source>
</evidence>
<comment type="caution">
    <text evidence="2">The sequence shown here is derived from an EMBL/GenBank/DDBJ whole genome shotgun (WGS) entry which is preliminary data.</text>
</comment>